<dbReference type="Pfam" id="PF01965">
    <property type="entry name" value="DJ-1_PfpI"/>
    <property type="match status" value="1"/>
</dbReference>
<gene>
    <name evidence="2" type="ORF">CFN16_12105</name>
</gene>
<dbReference type="RefSeq" id="WP_115077674.1">
    <property type="nucleotide sequence ID" value="NZ_CP022313.1"/>
</dbReference>
<reference evidence="2 3" key="1">
    <citation type="submission" date="2017-07" db="EMBL/GenBank/DDBJ databases">
        <title>Genome sequence of Pseudomonas NEP1.</title>
        <authorList>
            <person name="Nascimento F.X."/>
        </authorList>
    </citation>
    <scope>NUCLEOTIDE SEQUENCE [LARGE SCALE GENOMIC DNA]</scope>
    <source>
        <strain evidence="2 3">NEP1</strain>
    </source>
</reference>
<accession>A0A345UWI0</accession>
<dbReference type="CDD" id="cd03137">
    <property type="entry name" value="GATase1_AraC_1"/>
    <property type="match status" value="1"/>
</dbReference>
<organism evidence="2 3">
    <name type="scientific">Pseudomonas fluorescens</name>
    <dbReference type="NCBI Taxonomy" id="294"/>
    <lineage>
        <taxon>Bacteria</taxon>
        <taxon>Pseudomonadati</taxon>
        <taxon>Pseudomonadota</taxon>
        <taxon>Gammaproteobacteria</taxon>
        <taxon>Pseudomonadales</taxon>
        <taxon>Pseudomonadaceae</taxon>
        <taxon>Pseudomonas</taxon>
    </lineage>
</organism>
<dbReference type="Gene3D" id="3.40.50.880">
    <property type="match status" value="1"/>
</dbReference>
<feature type="domain" description="DJ-1/PfpI" evidence="1">
    <location>
        <begin position="28"/>
        <end position="194"/>
    </location>
</feature>
<evidence type="ECO:0000259" key="1">
    <source>
        <dbReference type="Pfam" id="PF01965"/>
    </source>
</evidence>
<dbReference type="EMBL" id="CP022313">
    <property type="protein sequence ID" value="AXJ04832.1"/>
    <property type="molecule type" value="Genomic_DNA"/>
</dbReference>
<dbReference type="InterPro" id="IPR002818">
    <property type="entry name" value="DJ-1/PfpI"/>
</dbReference>
<name>A0A345UWI0_PSEFL</name>
<dbReference type="InterPro" id="IPR052158">
    <property type="entry name" value="INH-QAR"/>
</dbReference>
<proteinExistence type="predicted"/>
<dbReference type="SUPFAM" id="SSF52317">
    <property type="entry name" value="Class I glutamine amidotransferase-like"/>
    <property type="match status" value="1"/>
</dbReference>
<dbReference type="PANTHER" id="PTHR43130">
    <property type="entry name" value="ARAC-FAMILY TRANSCRIPTIONAL REGULATOR"/>
    <property type="match status" value="1"/>
</dbReference>
<sequence length="236" mass="25821">MSTQRTNPGAEPENPVRERTVVFVAYPQMGLLDLTGAQTVFWAATCRLAQLGLPGYALHTASLHGGPVRTGEGLVVQTRRLDELSDEPINTLIVPGSASIRQALLDNAPLVDWLRVTSATANRTTSVCSGAFFLAQAGLLDGLRVATHWLMADTFERLFPKVELDREAIFVRQASVWTSAGVSAGIDLALALVEADNGRDVAMQVARRMVVYYRRPDNQEQWSPLLQSQHSIAPER</sequence>
<dbReference type="PANTHER" id="PTHR43130:SF3">
    <property type="entry name" value="HTH-TYPE TRANSCRIPTIONAL REGULATOR RV1931C"/>
    <property type="match status" value="1"/>
</dbReference>
<evidence type="ECO:0000313" key="2">
    <source>
        <dbReference type="EMBL" id="AXJ04832.1"/>
    </source>
</evidence>
<dbReference type="GO" id="GO:0006355">
    <property type="term" value="P:regulation of DNA-templated transcription"/>
    <property type="evidence" value="ECO:0007669"/>
    <property type="project" value="TreeGrafter"/>
</dbReference>
<evidence type="ECO:0000313" key="3">
    <source>
        <dbReference type="Proteomes" id="UP000254535"/>
    </source>
</evidence>
<dbReference type="InterPro" id="IPR029062">
    <property type="entry name" value="Class_I_gatase-like"/>
</dbReference>
<protein>
    <submittedName>
        <fullName evidence="2">AraC family transcriptional regulator</fullName>
    </submittedName>
</protein>
<dbReference type="AlphaFoldDB" id="A0A345UWI0"/>
<dbReference type="Proteomes" id="UP000254535">
    <property type="component" value="Chromosome"/>
</dbReference>